<evidence type="ECO:0000313" key="1">
    <source>
        <dbReference type="EMBL" id="KPV74882.1"/>
    </source>
</evidence>
<dbReference type="RefSeq" id="XP_018270931.1">
    <property type="nucleotide sequence ID" value="XM_018417016.1"/>
</dbReference>
<sequence>MSRKALHVQPVFVSGTPGVQVFRFQQTQARLPQTASHSIGKAAHAGGVNKRALAAGLITLADMSLVAGGYELGRHIERKKELERLAYPHGLSTRQGAVYARAAQAGGRSRRYLDRLDARTALRHVNNAVRETGLAGRRAGDIARRELEHGWQAVDRKMDDSTLLGSGAGGSPFAFTEWDGLKWAAGNAARSAQREASLVRAQLRHLPQLVSGAPSSSTANLERGVQLHGSFARRYLGYAAKDGYEALRQAEMAGRYAFEVGARRLLASGQPEKRQVFKSRSPADPLTNLADQQERERHVSQGLLASAGVAADVGLGYALEKAVRRREGRSRAAAARGGGPSGL</sequence>
<dbReference type="EMBL" id="KQ474079">
    <property type="protein sequence ID" value="KPV74882.1"/>
    <property type="molecule type" value="Genomic_DNA"/>
</dbReference>
<dbReference type="OrthoDB" id="2528686at2759"/>
<organism evidence="1 2">
    <name type="scientific">Rhodotorula graminis (strain WP1)</name>
    <dbReference type="NCBI Taxonomy" id="578459"/>
    <lineage>
        <taxon>Eukaryota</taxon>
        <taxon>Fungi</taxon>
        <taxon>Dikarya</taxon>
        <taxon>Basidiomycota</taxon>
        <taxon>Pucciniomycotina</taxon>
        <taxon>Microbotryomycetes</taxon>
        <taxon>Sporidiobolales</taxon>
        <taxon>Sporidiobolaceae</taxon>
        <taxon>Rhodotorula</taxon>
    </lineage>
</organism>
<evidence type="ECO:0000313" key="2">
    <source>
        <dbReference type="Proteomes" id="UP000053890"/>
    </source>
</evidence>
<keyword evidence="2" id="KW-1185">Reference proteome</keyword>
<proteinExistence type="predicted"/>
<name>A0A194S2R6_RHOGW</name>
<gene>
    <name evidence="1" type="ORF">RHOBADRAFT_53812</name>
</gene>
<reference evidence="1 2" key="1">
    <citation type="journal article" date="2015" name="Front. Microbiol.">
        <title>Genome sequence of the plant growth promoting endophytic yeast Rhodotorula graminis WP1.</title>
        <authorList>
            <person name="Firrincieli A."/>
            <person name="Otillar R."/>
            <person name="Salamov A."/>
            <person name="Schmutz J."/>
            <person name="Khan Z."/>
            <person name="Redman R.S."/>
            <person name="Fleck N.D."/>
            <person name="Lindquist E."/>
            <person name="Grigoriev I.V."/>
            <person name="Doty S.L."/>
        </authorList>
    </citation>
    <scope>NUCLEOTIDE SEQUENCE [LARGE SCALE GENOMIC DNA]</scope>
    <source>
        <strain evidence="1 2">WP1</strain>
    </source>
</reference>
<accession>A0A194S2R6</accession>
<protein>
    <submittedName>
        <fullName evidence="1">Uncharacterized protein</fullName>
    </submittedName>
</protein>
<dbReference type="GeneID" id="28977464"/>
<dbReference type="Proteomes" id="UP000053890">
    <property type="component" value="Unassembled WGS sequence"/>
</dbReference>
<dbReference type="AlphaFoldDB" id="A0A194S2R6"/>